<gene>
    <name evidence="1" type="ORF">CCHLO57077_00007939</name>
</gene>
<comment type="caution">
    <text evidence="1">The sequence shown here is derived from an EMBL/GenBank/DDBJ whole genome shotgun (WGS) entry which is preliminary data.</text>
</comment>
<proteinExistence type="predicted"/>
<protein>
    <submittedName>
        <fullName evidence="1">Uncharacterized protein</fullName>
    </submittedName>
</protein>
<dbReference type="EMBL" id="CABFNP030000612">
    <property type="protein sequence ID" value="CAI6055330.1"/>
    <property type="molecule type" value="Genomic_DNA"/>
</dbReference>
<keyword evidence="2" id="KW-1185">Reference proteome</keyword>
<name>A0AA35LSI9_9HYPO</name>
<organism evidence="1 2">
    <name type="scientific">Clonostachys chloroleuca</name>
    <dbReference type="NCBI Taxonomy" id="1926264"/>
    <lineage>
        <taxon>Eukaryota</taxon>
        <taxon>Fungi</taxon>
        <taxon>Dikarya</taxon>
        <taxon>Ascomycota</taxon>
        <taxon>Pezizomycotina</taxon>
        <taxon>Sordariomycetes</taxon>
        <taxon>Hypocreomycetidae</taxon>
        <taxon>Hypocreales</taxon>
        <taxon>Bionectriaceae</taxon>
        <taxon>Clonostachys</taxon>
    </lineage>
</organism>
<accession>A0AA35LSI9</accession>
<evidence type="ECO:0000313" key="1">
    <source>
        <dbReference type="EMBL" id="CAI6055330.1"/>
    </source>
</evidence>
<dbReference type="Proteomes" id="UP001160390">
    <property type="component" value="Unassembled WGS sequence"/>
</dbReference>
<sequence>MTVPEAVQEALFDTLDGGLQRLVTADPRDPRDVEIAYEILNSKETRRGHGFEEIQSTGRAHDRGGRHGLSGTWVAAEWIINCGDILFTELNLVGLKHPELGPGLQQWELWRKRLAKFAQSESLGLKDKAKKHAAAALRLMEEPSEWERRASSAEHAIKEYMNIGGARERSLAKSAPYI</sequence>
<evidence type="ECO:0000313" key="2">
    <source>
        <dbReference type="Proteomes" id="UP001160390"/>
    </source>
</evidence>
<reference evidence="1" key="1">
    <citation type="submission" date="2023-01" db="EMBL/GenBank/DDBJ databases">
        <authorList>
            <person name="Piombo E."/>
        </authorList>
    </citation>
    <scope>NUCLEOTIDE SEQUENCE</scope>
</reference>
<dbReference type="AlphaFoldDB" id="A0AA35LSI9"/>